<name>A0A7X5ZJQ1_9GAMM</name>
<accession>A0A7X5ZJQ1</accession>
<organism evidence="1 2">
    <name type="scientific">Luteibacter anthropi</name>
    <dbReference type="NCBI Taxonomy" id="564369"/>
    <lineage>
        <taxon>Bacteria</taxon>
        <taxon>Pseudomonadati</taxon>
        <taxon>Pseudomonadota</taxon>
        <taxon>Gammaproteobacteria</taxon>
        <taxon>Lysobacterales</taxon>
        <taxon>Rhodanobacteraceae</taxon>
        <taxon>Luteibacter</taxon>
    </lineage>
</organism>
<keyword evidence="2" id="KW-1185">Reference proteome</keyword>
<gene>
    <name evidence="1" type="ORF">HBF25_16430</name>
</gene>
<proteinExistence type="predicted"/>
<protein>
    <submittedName>
        <fullName evidence="1">Uncharacterized protein</fullName>
    </submittedName>
</protein>
<comment type="caution">
    <text evidence="1">The sequence shown here is derived from an EMBL/GenBank/DDBJ whole genome shotgun (WGS) entry which is preliminary data.</text>
</comment>
<evidence type="ECO:0000313" key="1">
    <source>
        <dbReference type="EMBL" id="NII07971.1"/>
    </source>
</evidence>
<sequence>MSTLPEYVSSRRMFAALLAIILLSSMTSVVFGRDVSKAIAGPGEKYVNLYGWRQGTRPYSGDYVAADKFSGGVSDLAWHDQDTVGLFRDAIAPDLKIRRFDRAVGNVNYYVLW</sequence>
<evidence type="ECO:0000313" key="2">
    <source>
        <dbReference type="Proteomes" id="UP000490980"/>
    </source>
</evidence>
<dbReference type="EMBL" id="JAARLZ010000009">
    <property type="protein sequence ID" value="NII07971.1"/>
    <property type="molecule type" value="Genomic_DNA"/>
</dbReference>
<reference evidence="1 2" key="1">
    <citation type="submission" date="2020-03" db="EMBL/GenBank/DDBJ databases">
        <authorList>
            <person name="Lai Q."/>
        </authorList>
    </citation>
    <scope>NUCLEOTIDE SEQUENCE [LARGE SCALE GENOMIC DNA]</scope>
    <source>
        <strain evidence="1 2">CCUG 25036</strain>
    </source>
</reference>
<dbReference type="RefSeq" id="WP_166950277.1">
    <property type="nucleotide sequence ID" value="NZ_JAARLZ010000009.1"/>
</dbReference>
<dbReference type="Proteomes" id="UP000490980">
    <property type="component" value="Unassembled WGS sequence"/>
</dbReference>
<dbReference type="AlphaFoldDB" id="A0A7X5ZJQ1"/>